<dbReference type="PANTHER" id="PTHR21098:SF0">
    <property type="entry name" value="RIBOFLAVIN SYNTHASE"/>
    <property type="match status" value="1"/>
</dbReference>
<evidence type="ECO:0000256" key="5">
    <source>
        <dbReference type="ARBA" id="ARBA00022619"/>
    </source>
</evidence>
<dbReference type="NCBIfam" id="TIGR00187">
    <property type="entry name" value="ribE"/>
    <property type="match status" value="1"/>
</dbReference>
<name>A0A1B9GEY5_9TREE</name>
<evidence type="ECO:0000256" key="4">
    <source>
        <dbReference type="ARBA" id="ARBA00013950"/>
    </source>
</evidence>
<evidence type="ECO:0000256" key="7">
    <source>
        <dbReference type="ARBA" id="ARBA00022737"/>
    </source>
</evidence>
<keyword evidence="12" id="KW-1185">Reference proteome</keyword>
<comment type="pathway">
    <text evidence="2">Cofactor biosynthesis; riboflavin biosynthesis; riboflavin from 2-hydroxy-3-oxobutyl phosphate and 5-amino-6-(D-ribitylamino)uracil: step 2/2.</text>
</comment>
<evidence type="ECO:0000256" key="3">
    <source>
        <dbReference type="ARBA" id="ARBA00012827"/>
    </source>
</evidence>
<dbReference type="Pfam" id="PF00677">
    <property type="entry name" value="Lum_binding"/>
    <property type="match status" value="2"/>
</dbReference>
<dbReference type="STRING" id="1296100.A0A1B9GEY5"/>
<evidence type="ECO:0000256" key="8">
    <source>
        <dbReference type="PROSITE-ProRule" id="PRU00524"/>
    </source>
</evidence>
<evidence type="ECO:0000256" key="6">
    <source>
        <dbReference type="ARBA" id="ARBA00022679"/>
    </source>
</evidence>
<dbReference type="FunFam" id="2.40.30.20:FF:000004">
    <property type="entry name" value="Riboflavin synthase, alpha subunit"/>
    <property type="match status" value="1"/>
</dbReference>
<gene>
    <name evidence="10" type="ORF">I302_01049</name>
    <name evidence="11" type="ORF">I302_102356</name>
</gene>
<reference evidence="10" key="1">
    <citation type="submission" date="2013-07" db="EMBL/GenBank/DDBJ databases">
        <title>The Genome Sequence of Cryptococcus bestiolae CBS10118.</title>
        <authorList>
            <consortium name="The Broad Institute Genome Sequencing Platform"/>
            <person name="Cuomo C."/>
            <person name="Litvintseva A."/>
            <person name="Chen Y."/>
            <person name="Heitman J."/>
            <person name="Sun S."/>
            <person name="Springer D."/>
            <person name="Dromer F."/>
            <person name="Young S.K."/>
            <person name="Zeng Q."/>
            <person name="Gargeya S."/>
            <person name="Fitzgerald M."/>
            <person name="Abouelleil A."/>
            <person name="Alvarado L."/>
            <person name="Berlin A.M."/>
            <person name="Chapman S.B."/>
            <person name="Dewar J."/>
            <person name="Goldberg J."/>
            <person name="Griggs A."/>
            <person name="Gujja S."/>
            <person name="Hansen M."/>
            <person name="Howarth C."/>
            <person name="Imamovic A."/>
            <person name="Larimer J."/>
            <person name="McCowan C."/>
            <person name="Murphy C."/>
            <person name="Pearson M."/>
            <person name="Priest M."/>
            <person name="Roberts A."/>
            <person name="Saif S."/>
            <person name="Shea T."/>
            <person name="Sykes S."/>
            <person name="Wortman J."/>
            <person name="Nusbaum C."/>
            <person name="Birren B."/>
        </authorList>
    </citation>
    <scope>NUCLEOTIDE SEQUENCE [LARGE SCALE GENOMIC DNA]</scope>
    <source>
        <strain evidence="10">CBS 10118</strain>
    </source>
</reference>
<dbReference type="EMBL" id="CP144541">
    <property type="protein sequence ID" value="WVW80375.1"/>
    <property type="molecule type" value="Genomic_DNA"/>
</dbReference>
<evidence type="ECO:0000256" key="1">
    <source>
        <dbReference type="ARBA" id="ARBA00002803"/>
    </source>
</evidence>
<dbReference type="SUPFAM" id="SSF63380">
    <property type="entry name" value="Riboflavin synthase domain-like"/>
    <property type="match status" value="2"/>
</dbReference>
<dbReference type="NCBIfam" id="NF006767">
    <property type="entry name" value="PRK09289.1"/>
    <property type="match status" value="1"/>
</dbReference>
<evidence type="ECO:0000313" key="10">
    <source>
        <dbReference type="EMBL" id="OCF29541.1"/>
    </source>
</evidence>
<dbReference type="CDD" id="cd00402">
    <property type="entry name" value="Riboflavin_synthase_like"/>
    <property type="match status" value="1"/>
</dbReference>
<dbReference type="OrthoDB" id="10258924at2759"/>
<dbReference type="PROSITE" id="PS51177">
    <property type="entry name" value="LUMAZINE_BIND"/>
    <property type="match status" value="2"/>
</dbReference>
<organism evidence="10">
    <name type="scientific">Kwoniella bestiolae CBS 10118</name>
    <dbReference type="NCBI Taxonomy" id="1296100"/>
    <lineage>
        <taxon>Eukaryota</taxon>
        <taxon>Fungi</taxon>
        <taxon>Dikarya</taxon>
        <taxon>Basidiomycota</taxon>
        <taxon>Agaricomycotina</taxon>
        <taxon>Tremellomycetes</taxon>
        <taxon>Tremellales</taxon>
        <taxon>Cryptococcaceae</taxon>
        <taxon>Kwoniella</taxon>
    </lineage>
</organism>
<feature type="repeat" description="Lumazine-binding" evidence="8">
    <location>
        <begin position="1"/>
        <end position="106"/>
    </location>
</feature>
<accession>A0A1B9GEY5</accession>
<dbReference type="GO" id="GO:0009231">
    <property type="term" value="P:riboflavin biosynthetic process"/>
    <property type="evidence" value="ECO:0007669"/>
    <property type="project" value="UniProtKB-KW"/>
</dbReference>
<dbReference type="EMBL" id="KI894018">
    <property type="protein sequence ID" value="OCF29541.1"/>
    <property type="molecule type" value="Genomic_DNA"/>
</dbReference>
<dbReference type="PANTHER" id="PTHR21098">
    <property type="entry name" value="RIBOFLAVIN SYNTHASE ALPHA CHAIN"/>
    <property type="match status" value="1"/>
</dbReference>
<dbReference type="GeneID" id="30205448"/>
<dbReference type="VEuPathDB" id="FungiDB:I302_01049"/>
<reference evidence="11" key="4">
    <citation type="submission" date="2024-02" db="EMBL/GenBank/DDBJ databases">
        <title>Comparative genomics of Cryptococcus and Kwoniella reveals pathogenesis evolution and contrasting modes of karyotype evolution via chromosome fusion or intercentromeric recombination.</title>
        <authorList>
            <person name="Coelho M.A."/>
            <person name="David-Palma M."/>
            <person name="Shea T."/>
            <person name="Bowers K."/>
            <person name="McGinley-Smith S."/>
            <person name="Mohammad A.W."/>
            <person name="Gnirke A."/>
            <person name="Yurkov A.M."/>
            <person name="Nowrousian M."/>
            <person name="Sun S."/>
            <person name="Cuomo C.A."/>
            <person name="Heitman J."/>
        </authorList>
    </citation>
    <scope>NUCLEOTIDE SEQUENCE</scope>
    <source>
        <strain evidence="11">CBS 10118</strain>
    </source>
</reference>
<dbReference type="InterPro" id="IPR001783">
    <property type="entry name" value="Lumazine-bd"/>
</dbReference>
<dbReference type="GO" id="GO:0004746">
    <property type="term" value="F:riboflavin synthase activity"/>
    <property type="evidence" value="ECO:0007669"/>
    <property type="project" value="UniProtKB-EC"/>
</dbReference>
<evidence type="ECO:0000313" key="12">
    <source>
        <dbReference type="Proteomes" id="UP000092730"/>
    </source>
</evidence>
<keyword evidence="5" id="KW-0686">Riboflavin biosynthesis</keyword>
<comment type="function">
    <text evidence="1">Catalyzes the dismutation of two molecules of 6,7-dimethyl-8-ribityllumazine, resulting in the formation of riboflavin and 5-amino-6-(D-ribitylamino)uracil.</text>
</comment>
<sequence length="228" mass="24649">MFTGLIEHISRISQIHDPSSSSSSSASNEGFTFTISDASPILGDCHIGDSISVNGACLTVTEFDNDSFKVNLAPETLSRTNLGELKVGDKVNCERAMLAHTRLGGHMLQGHVDSTAKIIAKRQDGDSIRYQFQLPPESTLLPYIIEKGYIGIDGASLTLTNVNEQEGSFGIMLISHSQGKLTLTQKGEGDRVNIEVDVVGKYILGSTSKIEGLVERLVEKKLKEKGLI</sequence>
<protein>
    <recommendedName>
        <fullName evidence="4">Riboflavin synthase</fullName>
        <ecNumber evidence="3">2.5.1.9</ecNumber>
    </recommendedName>
</protein>
<keyword evidence="7" id="KW-0677">Repeat</keyword>
<feature type="domain" description="Lumazine-binding" evidence="9">
    <location>
        <begin position="1"/>
        <end position="106"/>
    </location>
</feature>
<reference evidence="10" key="3">
    <citation type="submission" date="2014-01" db="EMBL/GenBank/DDBJ databases">
        <title>Evolution of pathogenesis and genome organization in the Tremellales.</title>
        <authorList>
            <person name="Cuomo C."/>
            <person name="Litvintseva A."/>
            <person name="Heitman J."/>
            <person name="Chen Y."/>
            <person name="Sun S."/>
            <person name="Springer D."/>
            <person name="Dromer F."/>
            <person name="Young S."/>
            <person name="Zeng Q."/>
            <person name="Chapman S."/>
            <person name="Gujja S."/>
            <person name="Saif S."/>
            <person name="Birren B."/>
        </authorList>
    </citation>
    <scope>NUCLEOTIDE SEQUENCE</scope>
    <source>
        <strain evidence="10">CBS 10118</strain>
    </source>
</reference>
<evidence type="ECO:0000313" key="11">
    <source>
        <dbReference type="EMBL" id="WVW80375.1"/>
    </source>
</evidence>
<dbReference type="KEGG" id="kbi:30205448"/>
<feature type="repeat" description="Lumazine-binding" evidence="8">
    <location>
        <begin position="107"/>
        <end position="207"/>
    </location>
</feature>
<keyword evidence="6" id="KW-0808">Transferase</keyword>
<proteinExistence type="predicted"/>
<dbReference type="EC" id="2.5.1.9" evidence="3"/>
<dbReference type="InterPro" id="IPR026017">
    <property type="entry name" value="Lumazine-bd_dom"/>
</dbReference>
<dbReference type="Proteomes" id="UP000092730">
    <property type="component" value="Chromosome 1"/>
</dbReference>
<dbReference type="Gene3D" id="2.40.30.20">
    <property type="match status" value="2"/>
</dbReference>
<dbReference type="InterPro" id="IPR023366">
    <property type="entry name" value="ATP_synth_asu-like_sf"/>
</dbReference>
<evidence type="ECO:0000259" key="9">
    <source>
        <dbReference type="PROSITE" id="PS51177"/>
    </source>
</evidence>
<dbReference type="FunFam" id="2.40.30.20:FF:000006">
    <property type="entry name" value="Riboflavin synthase, alpha subunit"/>
    <property type="match status" value="1"/>
</dbReference>
<feature type="domain" description="Lumazine-binding" evidence="9">
    <location>
        <begin position="107"/>
        <end position="207"/>
    </location>
</feature>
<dbReference type="InterPro" id="IPR017938">
    <property type="entry name" value="Riboflavin_synthase-like_b-brl"/>
</dbReference>
<reference evidence="11" key="2">
    <citation type="submission" date="2013-07" db="EMBL/GenBank/DDBJ databases">
        <authorList>
            <consortium name="The Broad Institute Genome Sequencing Platform"/>
            <person name="Cuomo C."/>
            <person name="Litvintseva A."/>
            <person name="Chen Y."/>
            <person name="Heitman J."/>
            <person name="Sun S."/>
            <person name="Springer D."/>
            <person name="Dromer F."/>
            <person name="Young S.K."/>
            <person name="Zeng Q."/>
            <person name="Gargeya S."/>
            <person name="Fitzgerald M."/>
            <person name="Abouelleil A."/>
            <person name="Alvarado L."/>
            <person name="Berlin A.M."/>
            <person name="Chapman S.B."/>
            <person name="Dewar J."/>
            <person name="Goldberg J."/>
            <person name="Griggs A."/>
            <person name="Gujja S."/>
            <person name="Hansen M."/>
            <person name="Howarth C."/>
            <person name="Imamovic A."/>
            <person name="Larimer J."/>
            <person name="McCowan C."/>
            <person name="Murphy C."/>
            <person name="Pearson M."/>
            <person name="Priest M."/>
            <person name="Roberts A."/>
            <person name="Saif S."/>
            <person name="Shea T."/>
            <person name="Sykes S."/>
            <person name="Wortman J."/>
            <person name="Nusbaum C."/>
            <person name="Birren B."/>
        </authorList>
    </citation>
    <scope>NUCLEOTIDE SEQUENCE</scope>
    <source>
        <strain evidence="11">CBS 10118</strain>
    </source>
</reference>
<evidence type="ECO:0000256" key="2">
    <source>
        <dbReference type="ARBA" id="ARBA00004887"/>
    </source>
</evidence>
<dbReference type="AlphaFoldDB" id="A0A1B9GEY5"/>
<dbReference type="PIRSF" id="PIRSF000498">
    <property type="entry name" value="Riboflavin_syn_A"/>
    <property type="match status" value="1"/>
</dbReference>
<dbReference type="RefSeq" id="XP_019050611.1">
    <property type="nucleotide sequence ID" value="XM_019187733.1"/>
</dbReference>